<keyword evidence="1" id="KW-1133">Transmembrane helix</keyword>
<dbReference type="InterPro" id="IPR011545">
    <property type="entry name" value="DEAD/DEAH_box_helicase_dom"/>
</dbReference>
<organism evidence="3 4">
    <name type="scientific">Piloderma croceum (strain F 1598)</name>
    <dbReference type="NCBI Taxonomy" id="765440"/>
    <lineage>
        <taxon>Eukaryota</taxon>
        <taxon>Fungi</taxon>
        <taxon>Dikarya</taxon>
        <taxon>Basidiomycota</taxon>
        <taxon>Agaricomycotina</taxon>
        <taxon>Agaricomycetes</taxon>
        <taxon>Agaricomycetidae</taxon>
        <taxon>Atheliales</taxon>
        <taxon>Atheliaceae</taxon>
        <taxon>Piloderma</taxon>
    </lineage>
</organism>
<dbReference type="Gene3D" id="3.40.50.300">
    <property type="entry name" value="P-loop containing nucleotide triphosphate hydrolases"/>
    <property type="match status" value="1"/>
</dbReference>
<proteinExistence type="predicted"/>
<dbReference type="InParanoid" id="A0A0C3FE64"/>
<dbReference type="GO" id="GO:0003676">
    <property type="term" value="F:nucleic acid binding"/>
    <property type="evidence" value="ECO:0007669"/>
    <property type="project" value="InterPro"/>
</dbReference>
<dbReference type="Pfam" id="PF00270">
    <property type="entry name" value="DEAD"/>
    <property type="match status" value="1"/>
</dbReference>
<dbReference type="InterPro" id="IPR027417">
    <property type="entry name" value="P-loop_NTPase"/>
</dbReference>
<protein>
    <recommendedName>
        <fullName evidence="2">DEAD/DEAH-box helicase domain-containing protein</fullName>
    </recommendedName>
</protein>
<gene>
    <name evidence="3" type="ORF">PILCRDRAFT_7622</name>
</gene>
<evidence type="ECO:0000313" key="3">
    <source>
        <dbReference type="EMBL" id="KIM82710.1"/>
    </source>
</evidence>
<reference evidence="3 4" key="1">
    <citation type="submission" date="2014-04" db="EMBL/GenBank/DDBJ databases">
        <authorList>
            <consortium name="DOE Joint Genome Institute"/>
            <person name="Kuo A."/>
            <person name="Tarkka M."/>
            <person name="Buscot F."/>
            <person name="Kohler A."/>
            <person name="Nagy L.G."/>
            <person name="Floudas D."/>
            <person name="Copeland A."/>
            <person name="Barry K.W."/>
            <person name="Cichocki N."/>
            <person name="Veneault-Fourrey C."/>
            <person name="LaButti K."/>
            <person name="Lindquist E.A."/>
            <person name="Lipzen A."/>
            <person name="Lundell T."/>
            <person name="Morin E."/>
            <person name="Murat C."/>
            <person name="Sun H."/>
            <person name="Tunlid A."/>
            <person name="Henrissat B."/>
            <person name="Grigoriev I.V."/>
            <person name="Hibbett D.S."/>
            <person name="Martin F."/>
            <person name="Nordberg H.P."/>
            <person name="Cantor M.N."/>
            <person name="Hua S.X."/>
        </authorList>
    </citation>
    <scope>NUCLEOTIDE SEQUENCE [LARGE SCALE GENOMIC DNA]</scope>
    <source>
        <strain evidence="3 4">F 1598</strain>
    </source>
</reference>
<keyword evidence="1" id="KW-0812">Transmembrane</keyword>
<dbReference type="SUPFAM" id="SSF52540">
    <property type="entry name" value="P-loop containing nucleoside triphosphate hydrolases"/>
    <property type="match status" value="1"/>
</dbReference>
<feature type="domain" description="DEAD/DEAH-box helicase" evidence="2">
    <location>
        <begin position="2"/>
        <end position="93"/>
    </location>
</feature>
<keyword evidence="1" id="KW-0472">Membrane</keyword>
<accession>A0A0C3FE64</accession>
<evidence type="ECO:0000313" key="4">
    <source>
        <dbReference type="Proteomes" id="UP000054166"/>
    </source>
</evidence>
<evidence type="ECO:0000259" key="2">
    <source>
        <dbReference type="Pfam" id="PF00270"/>
    </source>
</evidence>
<dbReference type="HOGENOM" id="CLU_2171984_0_0_1"/>
<dbReference type="EMBL" id="KN832993">
    <property type="protein sequence ID" value="KIM82710.1"/>
    <property type="molecule type" value="Genomic_DNA"/>
</dbReference>
<name>A0A0C3FE64_PILCF</name>
<sequence>MLNGQDVLCLNATGDGKSTLIYLASIAWKGMITLVVCPTNFLESDLVSSLQKKGMSTQAINDETLVIASLIGHDIWAEAKTGVYQVLLFSPEMTATDEYDTFIHDKVVRP</sequence>
<keyword evidence="4" id="KW-1185">Reference proteome</keyword>
<dbReference type="AlphaFoldDB" id="A0A0C3FE64"/>
<dbReference type="OrthoDB" id="3048118at2759"/>
<evidence type="ECO:0000256" key="1">
    <source>
        <dbReference type="SAM" id="Phobius"/>
    </source>
</evidence>
<reference evidence="4" key="2">
    <citation type="submission" date="2015-01" db="EMBL/GenBank/DDBJ databases">
        <title>Evolutionary Origins and Diversification of the Mycorrhizal Mutualists.</title>
        <authorList>
            <consortium name="DOE Joint Genome Institute"/>
            <consortium name="Mycorrhizal Genomics Consortium"/>
            <person name="Kohler A."/>
            <person name="Kuo A."/>
            <person name="Nagy L.G."/>
            <person name="Floudas D."/>
            <person name="Copeland A."/>
            <person name="Barry K.W."/>
            <person name="Cichocki N."/>
            <person name="Veneault-Fourrey C."/>
            <person name="LaButti K."/>
            <person name="Lindquist E.A."/>
            <person name="Lipzen A."/>
            <person name="Lundell T."/>
            <person name="Morin E."/>
            <person name="Murat C."/>
            <person name="Riley R."/>
            <person name="Ohm R."/>
            <person name="Sun H."/>
            <person name="Tunlid A."/>
            <person name="Henrissat B."/>
            <person name="Grigoriev I.V."/>
            <person name="Hibbett D.S."/>
            <person name="Martin F."/>
        </authorList>
    </citation>
    <scope>NUCLEOTIDE SEQUENCE [LARGE SCALE GENOMIC DNA]</scope>
    <source>
        <strain evidence="4">F 1598</strain>
    </source>
</reference>
<dbReference type="Proteomes" id="UP000054166">
    <property type="component" value="Unassembled WGS sequence"/>
</dbReference>
<feature type="transmembrane region" description="Helical" evidence="1">
    <location>
        <begin position="20"/>
        <end position="42"/>
    </location>
</feature>
<dbReference type="GO" id="GO:0005524">
    <property type="term" value="F:ATP binding"/>
    <property type="evidence" value="ECO:0007669"/>
    <property type="project" value="InterPro"/>
</dbReference>